<accession>W8W0F5</accession>
<dbReference type="KEGG" id="nmf:NMS_2227"/>
<evidence type="ECO:0000313" key="1">
    <source>
        <dbReference type="EMBL" id="BAO56236.1"/>
    </source>
</evidence>
<dbReference type="HOGENOM" id="CLU_3155502_0_0_10"/>
<dbReference type="Proteomes" id="UP000031760">
    <property type="component" value="Chromosome"/>
</dbReference>
<organism evidence="1 2">
    <name type="scientific">Nonlabens marinus S1-08</name>
    <dbReference type="NCBI Taxonomy" id="1454201"/>
    <lineage>
        <taxon>Bacteria</taxon>
        <taxon>Pseudomonadati</taxon>
        <taxon>Bacteroidota</taxon>
        <taxon>Flavobacteriia</taxon>
        <taxon>Flavobacteriales</taxon>
        <taxon>Flavobacteriaceae</taxon>
        <taxon>Nonlabens</taxon>
    </lineage>
</organism>
<dbReference type="EMBL" id="AP014548">
    <property type="protein sequence ID" value="BAO56236.1"/>
    <property type="molecule type" value="Genomic_DNA"/>
</dbReference>
<name>W8W0F5_9FLAO</name>
<dbReference type="RefSeq" id="WP_158449003.1">
    <property type="nucleotide sequence ID" value="NZ_AP014548.1"/>
</dbReference>
<gene>
    <name evidence="1" type="ORF">NMS_2227</name>
</gene>
<reference evidence="1 2" key="1">
    <citation type="journal article" date="2014" name="Proc. Natl. Acad. Sci. U.S.A.">
        <title>Functional characterization of flavobacteria rhodopsins reveals a unique class of light-driven chloride pump in bacteria.</title>
        <authorList>
            <person name="Yoshizawa S."/>
            <person name="Kumagai Y."/>
            <person name="Kim H."/>
            <person name="Ogura Y."/>
            <person name="Hayashi T."/>
            <person name="Iwasaki W."/>
            <person name="DeLong E.F."/>
            <person name="Kogure K."/>
        </authorList>
    </citation>
    <scope>NUCLEOTIDE SEQUENCE [LARGE SCALE GENOMIC DNA]</scope>
    <source>
        <strain evidence="1 2">S1-08</strain>
    </source>
</reference>
<sequence length="48" mass="5446">MIHLANINWKELSFSIELVLLTAIIDSGNENGEFAFAKAKFPSNIKYF</sequence>
<proteinExistence type="predicted"/>
<dbReference type="AlphaFoldDB" id="W8W0F5"/>
<evidence type="ECO:0000313" key="2">
    <source>
        <dbReference type="Proteomes" id="UP000031760"/>
    </source>
</evidence>
<protein>
    <submittedName>
        <fullName evidence="1">Uncharacterized protein</fullName>
    </submittedName>
</protein>
<keyword evidence="2" id="KW-1185">Reference proteome</keyword>